<dbReference type="GO" id="GO:0006355">
    <property type="term" value="P:regulation of DNA-templated transcription"/>
    <property type="evidence" value="ECO:0007669"/>
    <property type="project" value="TreeGrafter"/>
</dbReference>
<accession>M4Z7V0</accession>
<feature type="domain" description="DJ-1/PfpI" evidence="1">
    <location>
        <begin position="21"/>
        <end position="181"/>
    </location>
</feature>
<dbReference type="PANTHER" id="PTHR43130">
    <property type="entry name" value="ARAC-FAMILY TRANSCRIPTIONAL REGULATOR"/>
    <property type="match status" value="1"/>
</dbReference>
<sequence>MQDGSRQPIIAASAAMAEPISIALVLFPHVTQLDLTGPVQVFSSVPGATLHLAWKTIEPIPTDSVLTLLPTTTFAECPQADVICIPGGFGVDAILNDAEVIDFIRRQAAGAKYITSVCTGSLALGAAGLLDGYRAATHWSARECLPLFGATISTERVCIDRNRITGGGVTAGIDFALTLVSQLVDRATAEAIQLRLEYNPAPPFTAGSPDTAPPEVLSRMLERIAPFRKRRVELAERAAASLNGGAT</sequence>
<organism evidence="2 3">
    <name type="scientific">Bradyrhizobium oligotrophicum S58</name>
    <dbReference type="NCBI Taxonomy" id="1245469"/>
    <lineage>
        <taxon>Bacteria</taxon>
        <taxon>Pseudomonadati</taxon>
        <taxon>Pseudomonadota</taxon>
        <taxon>Alphaproteobacteria</taxon>
        <taxon>Hyphomicrobiales</taxon>
        <taxon>Nitrobacteraceae</taxon>
        <taxon>Bradyrhizobium</taxon>
    </lineage>
</organism>
<proteinExistence type="predicted"/>
<protein>
    <recommendedName>
        <fullName evidence="1">DJ-1/PfpI domain-containing protein</fullName>
    </recommendedName>
</protein>
<reference evidence="2 3" key="1">
    <citation type="journal article" date="2013" name="Appl. Environ. Microbiol.">
        <title>Genome analysis suggests that the soil oligotrophic bacterium Agromonas oligotrophica (Bradyrhizobium oligotrophicum) is a nitrogen-fixing symbiont of Aeschynomene indica.</title>
        <authorList>
            <person name="Okubo T."/>
            <person name="Fukushima S."/>
            <person name="Itakura M."/>
            <person name="Oshima K."/>
            <person name="Longtonglang A."/>
            <person name="Teaumroong N."/>
            <person name="Mitsui H."/>
            <person name="Hattori M."/>
            <person name="Hattori R."/>
            <person name="Hattori T."/>
            <person name="Minamisawa K."/>
        </authorList>
    </citation>
    <scope>NUCLEOTIDE SEQUENCE [LARGE SCALE GENOMIC DNA]</scope>
    <source>
        <strain evidence="2 3">S58</strain>
    </source>
</reference>
<evidence type="ECO:0000313" key="2">
    <source>
        <dbReference type="EMBL" id="BAM89633.1"/>
    </source>
</evidence>
<dbReference type="InterPro" id="IPR002818">
    <property type="entry name" value="DJ-1/PfpI"/>
</dbReference>
<dbReference type="PANTHER" id="PTHR43130:SF2">
    <property type="entry name" value="DJ-1_PFPI DOMAIN-CONTAINING PROTEIN"/>
    <property type="match status" value="1"/>
</dbReference>
<dbReference type="STRING" id="1245469.S58_36400"/>
<dbReference type="AlphaFoldDB" id="M4Z7V0"/>
<evidence type="ECO:0000313" key="3">
    <source>
        <dbReference type="Proteomes" id="UP000011841"/>
    </source>
</evidence>
<dbReference type="InterPro" id="IPR052158">
    <property type="entry name" value="INH-QAR"/>
</dbReference>
<dbReference type="KEGG" id="aol:S58_36400"/>
<evidence type="ECO:0000259" key="1">
    <source>
        <dbReference type="Pfam" id="PF01965"/>
    </source>
</evidence>
<dbReference type="EMBL" id="AP012603">
    <property type="protein sequence ID" value="BAM89633.1"/>
    <property type="molecule type" value="Genomic_DNA"/>
</dbReference>
<dbReference type="Proteomes" id="UP000011841">
    <property type="component" value="Chromosome"/>
</dbReference>
<dbReference type="InterPro" id="IPR029062">
    <property type="entry name" value="Class_I_gatase-like"/>
</dbReference>
<dbReference type="eggNOG" id="COG0693">
    <property type="taxonomic scope" value="Bacteria"/>
</dbReference>
<dbReference type="Gene3D" id="3.40.50.880">
    <property type="match status" value="1"/>
</dbReference>
<gene>
    <name evidence="2" type="ORF">S58_36400</name>
</gene>
<name>M4Z7V0_9BRAD</name>
<dbReference type="HOGENOM" id="CLU_000445_44_1_5"/>
<keyword evidence="3" id="KW-1185">Reference proteome</keyword>
<dbReference type="Pfam" id="PF01965">
    <property type="entry name" value="DJ-1_PfpI"/>
    <property type="match status" value="1"/>
</dbReference>
<dbReference type="SUPFAM" id="SSF52317">
    <property type="entry name" value="Class I glutamine amidotransferase-like"/>
    <property type="match status" value="1"/>
</dbReference>
<dbReference type="CDD" id="cd03139">
    <property type="entry name" value="GATase1_PfpI_2"/>
    <property type="match status" value="1"/>
</dbReference>
<dbReference type="PATRIC" id="fig|1245469.3.peg.3714"/>